<sequence>MSTMSATAASIHLSPATTTSSHSTGHEASSHTSGLSGGAIASKRYLEESS</sequence>
<comment type="caution">
    <text evidence="2">The sequence shown here is derived from an EMBL/GenBank/DDBJ whole genome shotgun (WGS) entry which is preliminary data.</text>
</comment>
<evidence type="ECO:0000256" key="1">
    <source>
        <dbReference type="SAM" id="MobiDB-lite"/>
    </source>
</evidence>
<dbReference type="AlphaFoldDB" id="A0A1V6PRU4"/>
<proteinExistence type="predicted"/>
<gene>
    <name evidence="2" type="ORF">PENANT_c051G04731</name>
</gene>
<organism evidence="2 3">
    <name type="scientific">Penicillium antarcticum</name>
    <dbReference type="NCBI Taxonomy" id="416450"/>
    <lineage>
        <taxon>Eukaryota</taxon>
        <taxon>Fungi</taxon>
        <taxon>Dikarya</taxon>
        <taxon>Ascomycota</taxon>
        <taxon>Pezizomycotina</taxon>
        <taxon>Eurotiomycetes</taxon>
        <taxon>Eurotiomycetidae</taxon>
        <taxon>Eurotiales</taxon>
        <taxon>Aspergillaceae</taxon>
        <taxon>Penicillium</taxon>
    </lineage>
</organism>
<feature type="region of interest" description="Disordered" evidence="1">
    <location>
        <begin position="1"/>
        <end position="50"/>
    </location>
</feature>
<evidence type="ECO:0000313" key="2">
    <source>
        <dbReference type="EMBL" id="OQD79432.1"/>
    </source>
</evidence>
<dbReference type="Proteomes" id="UP000191672">
    <property type="component" value="Unassembled WGS sequence"/>
</dbReference>
<dbReference type="EMBL" id="MDYN01000051">
    <property type="protein sequence ID" value="OQD79432.1"/>
    <property type="molecule type" value="Genomic_DNA"/>
</dbReference>
<protein>
    <submittedName>
        <fullName evidence="2">Uncharacterized protein</fullName>
    </submittedName>
</protein>
<name>A0A1V6PRU4_9EURO</name>
<reference evidence="3" key="1">
    <citation type="journal article" date="2017" name="Nat. Microbiol.">
        <title>Global analysis of biosynthetic gene clusters reveals vast potential of secondary metabolite production in Penicillium species.</title>
        <authorList>
            <person name="Nielsen J.C."/>
            <person name="Grijseels S."/>
            <person name="Prigent S."/>
            <person name="Ji B."/>
            <person name="Dainat J."/>
            <person name="Nielsen K.F."/>
            <person name="Frisvad J.C."/>
            <person name="Workman M."/>
            <person name="Nielsen J."/>
        </authorList>
    </citation>
    <scope>NUCLEOTIDE SEQUENCE [LARGE SCALE GENOMIC DNA]</scope>
    <source>
        <strain evidence="3">IBT 31811</strain>
    </source>
</reference>
<keyword evidence="3" id="KW-1185">Reference proteome</keyword>
<evidence type="ECO:0000313" key="3">
    <source>
        <dbReference type="Proteomes" id="UP000191672"/>
    </source>
</evidence>
<accession>A0A1V6PRU4</accession>